<evidence type="ECO:0000313" key="12">
    <source>
        <dbReference type="Proteomes" id="UP000631114"/>
    </source>
</evidence>
<dbReference type="GO" id="GO:0045739">
    <property type="term" value="P:positive regulation of DNA repair"/>
    <property type="evidence" value="ECO:0007669"/>
    <property type="project" value="TreeGrafter"/>
</dbReference>
<evidence type="ECO:0000256" key="4">
    <source>
        <dbReference type="ARBA" id="ARBA00022801"/>
    </source>
</evidence>
<accession>A0A835MH79</accession>
<feature type="active site" description="Nucleophile" evidence="8">
    <location>
        <position position="134"/>
    </location>
</feature>
<dbReference type="GO" id="GO:0004725">
    <property type="term" value="F:protein tyrosine phosphatase activity"/>
    <property type="evidence" value="ECO:0007669"/>
    <property type="project" value="UniProtKB-EC"/>
</dbReference>
<dbReference type="NCBIfam" id="TIGR01658">
    <property type="entry name" value="EYA-cons_domain"/>
    <property type="match status" value="1"/>
</dbReference>
<evidence type="ECO:0000256" key="5">
    <source>
        <dbReference type="ARBA" id="ARBA00022842"/>
    </source>
</evidence>
<evidence type="ECO:0000256" key="8">
    <source>
        <dbReference type="PIRSR" id="PIRSR628472-1"/>
    </source>
</evidence>
<comment type="similarity">
    <text evidence="1">Belongs to the HAD-like hydrolase superfamily. EYA family.</text>
</comment>
<dbReference type="EC" id="3.1.3.48" evidence="2"/>
<evidence type="ECO:0000313" key="11">
    <source>
        <dbReference type="EMBL" id="KAF9623636.1"/>
    </source>
</evidence>
<organism evidence="11 12">
    <name type="scientific">Coptis chinensis</name>
    <dbReference type="NCBI Taxonomy" id="261450"/>
    <lineage>
        <taxon>Eukaryota</taxon>
        <taxon>Viridiplantae</taxon>
        <taxon>Streptophyta</taxon>
        <taxon>Embryophyta</taxon>
        <taxon>Tracheophyta</taxon>
        <taxon>Spermatophyta</taxon>
        <taxon>Magnoliopsida</taxon>
        <taxon>Ranunculales</taxon>
        <taxon>Ranunculaceae</taxon>
        <taxon>Coptidoideae</taxon>
        <taxon>Coptis</taxon>
    </lineage>
</organism>
<sequence length="434" mass="48965">MLYVLDHNRFSALEEELESVLNPSEISEEETEHFQDEVILNVNSLLSLPPSSVVTRAGTRSGQDKPLQTVNANPELSPPLTGVVTRAGTRSGQGAKYEMDDSEGSSINPRKRAKVVSNDTIEQQKKIMNVYIWDMDETLILLKSLLNGTYAQAFSSSKDIQKGKGIAKKWEDYILQLCDEHFFYEQIENYNNPFLDALSAYDDGQELSNYDFSKDGLSPPLDDFNKRKLAYRHRVVAQKYSKGLHSIINQEMMKSWDDLYELTDIYTDGWLSSARAFLEQSSGGKRVLNPQFISVDEVLDSADISSKNINLLVTSGSLIPSLVKCMLFRLDDLLEHQNVSSIFGRYSIPAPIKIFNVMIYCQPIDSVLPSVYSSLDVGKLQCFSCIKERFSSPNVRFCVIGDGWEECEAAQSMGWPFLKIDFQPGDFTGFQVLH</sequence>
<keyword evidence="6" id="KW-0904">Protein phosphatase</keyword>
<feature type="active site" description="Proton donor" evidence="8">
    <location>
        <position position="136"/>
    </location>
</feature>
<dbReference type="PANTHER" id="PTHR10190:SF16">
    <property type="entry name" value="DEVELOPMENTAL PROTEIN EYES ABSENT"/>
    <property type="match status" value="1"/>
</dbReference>
<keyword evidence="12" id="KW-1185">Reference proteome</keyword>
<dbReference type="PANTHER" id="PTHR10190">
    <property type="entry name" value="EYES ABSENT"/>
    <property type="match status" value="1"/>
</dbReference>
<proteinExistence type="inferred from homology"/>
<dbReference type="GO" id="GO:0005634">
    <property type="term" value="C:nucleus"/>
    <property type="evidence" value="ECO:0007669"/>
    <property type="project" value="TreeGrafter"/>
</dbReference>
<dbReference type="Gene3D" id="3.40.50.12350">
    <property type="match status" value="2"/>
</dbReference>
<dbReference type="InterPro" id="IPR006545">
    <property type="entry name" value="EYA_dom"/>
</dbReference>
<gene>
    <name evidence="11" type="ORF">IFM89_003643</name>
</gene>
<dbReference type="InterPro" id="IPR028472">
    <property type="entry name" value="EYA"/>
</dbReference>
<dbReference type="AlphaFoldDB" id="A0A835MH79"/>
<dbReference type="OrthoDB" id="167668at2759"/>
<evidence type="ECO:0000256" key="2">
    <source>
        <dbReference type="ARBA" id="ARBA00013064"/>
    </source>
</evidence>
<keyword evidence="4" id="KW-0378">Hydrolase</keyword>
<dbReference type="EMBL" id="JADFTS010000001">
    <property type="protein sequence ID" value="KAF9623636.1"/>
    <property type="molecule type" value="Genomic_DNA"/>
</dbReference>
<feature type="compositionally biased region" description="Polar residues" evidence="10">
    <location>
        <begin position="58"/>
        <end position="74"/>
    </location>
</feature>
<evidence type="ECO:0000256" key="7">
    <source>
        <dbReference type="ARBA" id="ARBA00051722"/>
    </source>
</evidence>
<comment type="cofactor">
    <cofactor evidence="9">
        <name>Mg(2+)</name>
        <dbReference type="ChEBI" id="CHEBI:18420"/>
    </cofactor>
    <text evidence="9">Binds 1 Mg(2+) ion per subunit.</text>
</comment>
<evidence type="ECO:0000256" key="10">
    <source>
        <dbReference type="SAM" id="MobiDB-lite"/>
    </source>
</evidence>
<keyword evidence="5 9" id="KW-0460">Magnesium</keyword>
<evidence type="ECO:0000256" key="3">
    <source>
        <dbReference type="ARBA" id="ARBA00022723"/>
    </source>
</evidence>
<feature type="binding site" evidence="9">
    <location>
        <position position="134"/>
    </location>
    <ligand>
        <name>Mg(2+)</name>
        <dbReference type="ChEBI" id="CHEBI:18420"/>
    </ligand>
</feature>
<reference evidence="11 12" key="1">
    <citation type="submission" date="2020-10" db="EMBL/GenBank/DDBJ databases">
        <title>The Coptis chinensis genome and diversification of protoberbering-type alkaloids.</title>
        <authorList>
            <person name="Wang B."/>
            <person name="Shu S."/>
            <person name="Song C."/>
            <person name="Liu Y."/>
        </authorList>
    </citation>
    <scope>NUCLEOTIDE SEQUENCE [LARGE SCALE GENOMIC DNA]</scope>
    <source>
        <strain evidence="11">HL-2020</strain>
        <tissue evidence="11">Leaf</tissue>
    </source>
</reference>
<evidence type="ECO:0000256" key="9">
    <source>
        <dbReference type="PIRSR" id="PIRSR628472-2"/>
    </source>
</evidence>
<evidence type="ECO:0000256" key="6">
    <source>
        <dbReference type="ARBA" id="ARBA00022912"/>
    </source>
</evidence>
<comment type="catalytic activity">
    <reaction evidence="7">
        <text>O-phospho-L-tyrosyl-[protein] + H2O = L-tyrosyl-[protein] + phosphate</text>
        <dbReference type="Rhea" id="RHEA:10684"/>
        <dbReference type="Rhea" id="RHEA-COMP:10136"/>
        <dbReference type="Rhea" id="RHEA-COMP:20101"/>
        <dbReference type="ChEBI" id="CHEBI:15377"/>
        <dbReference type="ChEBI" id="CHEBI:43474"/>
        <dbReference type="ChEBI" id="CHEBI:46858"/>
        <dbReference type="ChEBI" id="CHEBI:61978"/>
        <dbReference type="EC" id="3.1.3.48"/>
    </reaction>
</comment>
<protein>
    <recommendedName>
        <fullName evidence="2">protein-tyrosine-phosphatase</fullName>
        <ecNumber evidence="2">3.1.3.48</ecNumber>
    </recommendedName>
</protein>
<dbReference type="InterPro" id="IPR038102">
    <property type="entry name" value="EYA_dom_sf"/>
</dbReference>
<evidence type="ECO:0000256" key="1">
    <source>
        <dbReference type="ARBA" id="ARBA00010501"/>
    </source>
</evidence>
<dbReference type="GO" id="GO:0046872">
    <property type="term" value="F:metal ion binding"/>
    <property type="evidence" value="ECO:0007669"/>
    <property type="project" value="UniProtKB-KW"/>
</dbReference>
<feature type="binding site" evidence="9">
    <location>
        <position position="136"/>
    </location>
    <ligand>
        <name>Mg(2+)</name>
        <dbReference type="ChEBI" id="CHEBI:18420"/>
    </ligand>
</feature>
<feature type="region of interest" description="Disordered" evidence="10">
    <location>
        <begin position="54"/>
        <end position="108"/>
    </location>
</feature>
<name>A0A835MH79_9MAGN</name>
<comment type="caution">
    <text evidence="11">The sequence shown here is derived from an EMBL/GenBank/DDBJ whole genome shotgun (WGS) entry which is preliminary data.</text>
</comment>
<dbReference type="GO" id="GO:0030154">
    <property type="term" value="P:cell differentiation"/>
    <property type="evidence" value="ECO:0007669"/>
    <property type="project" value="TreeGrafter"/>
</dbReference>
<keyword evidence="3 9" id="KW-0479">Metal-binding</keyword>
<feature type="binding site" evidence="9">
    <location>
        <position position="402"/>
    </location>
    <ligand>
        <name>Mg(2+)</name>
        <dbReference type="ChEBI" id="CHEBI:18420"/>
    </ligand>
</feature>
<dbReference type="Proteomes" id="UP000631114">
    <property type="component" value="Unassembled WGS sequence"/>
</dbReference>